<evidence type="ECO:0000256" key="10">
    <source>
        <dbReference type="ARBA" id="ARBA00023136"/>
    </source>
</evidence>
<sequence>GTSVVMLLLAGVAVAAFAGAATGFLSYFTDDASLRELSVWQMGSLNGASGAQVTMAAAGFVVLAVWFQRRAQALNAFLLGEAEARHLGIAVERLKLELIVLTALGVGIAVACSGIIGFVGLVVPHLVRLSCGPDHRTLLPLCALTGGVLLACSDLLARTAASPAEVPVGLITALAGAPFFLVLLIRARHQGLSVDGPQRPLLSVERLSVAAGESVALIGPNGAGQSTLLKTIAGEQRAYGHIALHGRPIDDWPMRERARHVGVLPQASHLAFPFSAAEVVSLGLMPLAVSRSDGERLVQQAMADADCQHLAGRNFMALSGGEKQRVQLARVLVQLQQAEQAPLLLLDEPVSAQDLGQQHGLLAMASGLCRERGFTVMAVLHDLNQALRYSQRCLVLQGGKVLADGTPDAVLTEDFVSSVWHYRPQRLASRLGDVLV</sequence>
<dbReference type="Pfam" id="PF01032">
    <property type="entry name" value="FecCD"/>
    <property type="match status" value="1"/>
</dbReference>
<dbReference type="Proteomes" id="UP001642464">
    <property type="component" value="Unassembled WGS sequence"/>
</dbReference>
<comment type="caution">
    <text evidence="13">The sequence shown here is derived from an EMBL/GenBank/DDBJ whole genome shotgun (WGS) entry which is preliminary data.</text>
</comment>
<dbReference type="CDD" id="cd03214">
    <property type="entry name" value="ABC_Iron-Siderophores_B12_Hemin"/>
    <property type="match status" value="1"/>
</dbReference>
<evidence type="ECO:0000256" key="3">
    <source>
        <dbReference type="ARBA" id="ARBA00022448"/>
    </source>
</evidence>
<name>A0ABP0L8G9_9DINO</name>
<evidence type="ECO:0000256" key="2">
    <source>
        <dbReference type="ARBA" id="ARBA00007935"/>
    </source>
</evidence>
<feature type="transmembrane region" description="Helical" evidence="11">
    <location>
        <begin position="98"/>
        <end position="126"/>
    </location>
</feature>
<dbReference type="Gene3D" id="3.40.50.300">
    <property type="entry name" value="P-loop containing nucleotide triphosphate hydrolases"/>
    <property type="match status" value="1"/>
</dbReference>
<feature type="transmembrane region" description="Helical" evidence="11">
    <location>
        <begin position="44"/>
        <end position="67"/>
    </location>
</feature>
<gene>
    <name evidence="13" type="ORF">SCF082_LOCUS21298</name>
</gene>
<dbReference type="PROSITE" id="PS00211">
    <property type="entry name" value="ABC_TRANSPORTER_1"/>
    <property type="match status" value="1"/>
</dbReference>
<dbReference type="SUPFAM" id="SSF81345">
    <property type="entry name" value="ABC transporter involved in vitamin B12 uptake, BtuC"/>
    <property type="match status" value="1"/>
</dbReference>
<dbReference type="InterPro" id="IPR000522">
    <property type="entry name" value="ABC_transptr_permease_BtuC"/>
</dbReference>
<dbReference type="SUPFAM" id="SSF52540">
    <property type="entry name" value="P-loop containing nucleoside triphosphate hydrolases"/>
    <property type="match status" value="1"/>
</dbReference>
<evidence type="ECO:0000256" key="4">
    <source>
        <dbReference type="ARBA" id="ARBA00022475"/>
    </source>
</evidence>
<keyword evidence="4" id="KW-1003">Cell membrane</keyword>
<keyword evidence="3" id="KW-0813">Transport</keyword>
<keyword evidence="7 13" id="KW-0067">ATP-binding</keyword>
<evidence type="ECO:0000313" key="14">
    <source>
        <dbReference type="Proteomes" id="UP001642464"/>
    </source>
</evidence>
<evidence type="ECO:0000256" key="11">
    <source>
        <dbReference type="SAM" id="Phobius"/>
    </source>
</evidence>
<keyword evidence="10 11" id="KW-0472">Membrane</keyword>
<keyword evidence="9 11" id="KW-1133">Transmembrane helix</keyword>
<dbReference type="PANTHER" id="PTHR42794:SF1">
    <property type="entry name" value="HEMIN IMPORT ATP-BINDING PROTEIN HMUV"/>
    <property type="match status" value="1"/>
</dbReference>
<feature type="domain" description="ABC transporter" evidence="12">
    <location>
        <begin position="187"/>
        <end position="423"/>
    </location>
</feature>
<reference evidence="13 14" key="1">
    <citation type="submission" date="2024-02" db="EMBL/GenBank/DDBJ databases">
        <authorList>
            <person name="Chen Y."/>
            <person name="Shah S."/>
            <person name="Dougan E. K."/>
            <person name="Thang M."/>
            <person name="Chan C."/>
        </authorList>
    </citation>
    <scope>NUCLEOTIDE SEQUENCE [LARGE SCALE GENOMIC DNA]</scope>
</reference>
<keyword evidence="5 11" id="KW-0812">Transmembrane</keyword>
<dbReference type="PANTHER" id="PTHR42794">
    <property type="entry name" value="HEMIN IMPORT ATP-BINDING PROTEIN HMUV"/>
    <property type="match status" value="1"/>
</dbReference>
<dbReference type="GO" id="GO:0005524">
    <property type="term" value="F:ATP binding"/>
    <property type="evidence" value="ECO:0007669"/>
    <property type="project" value="UniProtKB-KW"/>
</dbReference>
<evidence type="ECO:0000256" key="7">
    <source>
        <dbReference type="ARBA" id="ARBA00022840"/>
    </source>
</evidence>
<dbReference type="InterPro" id="IPR037294">
    <property type="entry name" value="ABC_BtuC-like"/>
</dbReference>
<dbReference type="PROSITE" id="PS50893">
    <property type="entry name" value="ABC_TRANSPORTER_2"/>
    <property type="match status" value="1"/>
</dbReference>
<evidence type="ECO:0000256" key="9">
    <source>
        <dbReference type="ARBA" id="ARBA00022989"/>
    </source>
</evidence>
<proteinExistence type="inferred from homology"/>
<accession>A0ABP0L8G9</accession>
<evidence type="ECO:0000259" key="12">
    <source>
        <dbReference type="PROSITE" id="PS50893"/>
    </source>
</evidence>
<feature type="transmembrane region" description="Helical" evidence="11">
    <location>
        <begin position="168"/>
        <end position="185"/>
    </location>
</feature>
<dbReference type="InterPro" id="IPR017871">
    <property type="entry name" value="ABC_transporter-like_CS"/>
</dbReference>
<evidence type="ECO:0000256" key="1">
    <source>
        <dbReference type="ARBA" id="ARBA00004651"/>
    </source>
</evidence>
<keyword evidence="14" id="KW-1185">Reference proteome</keyword>
<comment type="similarity">
    <text evidence="2">Belongs to the binding-protein-dependent transport system permease family. FecCD subfamily.</text>
</comment>
<evidence type="ECO:0000256" key="5">
    <source>
        <dbReference type="ARBA" id="ARBA00022692"/>
    </source>
</evidence>
<dbReference type="InterPro" id="IPR027417">
    <property type="entry name" value="P-loop_NTPase"/>
</dbReference>
<evidence type="ECO:0000313" key="13">
    <source>
        <dbReference type="EMBL" id="CAK9035459.1"/>
    </source>
</evidence>
<dbReference type="CDD" id="cd06550">
    <property type="entry name" value="TM_ABC_iron-siderophores_like"/>
    <property type="match status" value="1"/>
</dbReference>
<dbReference type="InterPro" id="IPR003439">
    <property type="entry name" value="ABC_transporter-like_ATP-bd"/>
</dbReference>
<feature type="transmembrane region" description="Helical" evidence="11">
    <location>
        <begin position="138"/>
        <end position="156"/>
    </location>
</feature>
<dbReference type="Pfam" id="PF00005">
    <property type="entry name" value="ABC_tran"/>
    <property type="match status" value="1"/>
</dbReference>
<keyword evidence="6" id="KW-0547">Nucleotide-binding</keyword>
<protein>
    <submittedName>
        <fullName evidence="13">Hemin import ATP-binding protein HmuV</fullName>
    </submittedName>
</protein>
<comment type="subcellular location">
    <subcellularLocation>
        <location evidence="1">Cell membrane</location>
        <topology evidence="1">Multi-pass membrane protein</topology>
    </subcellularLocation>
</comment>
<evidence type="ECO:0000256" key="8">
    <source>
        <dbReference type="ARBA" id="ARBA00022967"/>
    </source>
</evidence>
<keyword evidence="8" id="KW-1278">Translocase</keyword>
<evidence type="ECO:0000256" key="6">
    <source>
        <dbReference type="ARBA" id="ARBA00022741"/>
    </source>
</evidence>
<dbReference type="InterPro" id="IPR003593">
    <property type="entry name" value="AAA+_ATPase"/>
</dbReference>
<dbReference type="SMART" id="SM00382">
    <property type="entry name" value="AAA"/>
    <property type="match status" value="1"/>
</dbReference>
<dbReference type="EMBL" id="CAXAMM010015074">
    <property type="protein sequence ID" value="CAK9035459.1"/>
    <property type="molecule type" value="Genomic_DNA"/>
</dbReference>
<dbReference type="Gene3D" id="1.10.3470.10">
    <property type="entry name" value="ABC transporter involved in vitamin B12 uptake, BtuC"/>
    <property type="match status" value="1"/>
</dbReference>
<dbReference type="NCBIfam" id="NF010068">
    <property type="entry name" value="PRK13548.1"/>
    <property type="match status" value="1"/>
</dbReference>
<feature type="non-terminal residue" evidence="13">
    <location>
        <position position="1"/>
    </location>
</feature>
<organism evidence="13 14">
    <name type="scientific">Durusdinium trenchii</name>
    <dbReference type="NCBI Taxonomy" id="1381693"/>
    <lineage>
        <taxon>Eukaryota</taxon>
        <taxon>Sar</taxon>
        <taxon>Alveolata</taxon>
        <taxon>Dinophyceae</taxon>
        <taxon>Suessiales</taxon>
        <taxon>Symbiodiniaceae</taxon>
        <taxon>Durusdinium</taxon>
    </lineage>
</organism>